<sequence length="136" mass="15422">MRTDPFKIPSLAMPRVEVPQLPKLDPIIPAKWAFERIARQIEKFETDLEPDEEIGLRLVATPDASVMHIDDVGYWGPDMLIFYGNNEHGKPMQLLQHYTQMSVLLTAVPAKEAEPRRIGFHLVQSIKDDAESEGGE</sequence>
<keyword evidence="2" id="KW-1185">Reference proteome</keyword>
<organism evidence="1 2">
    <name type="scientific">Sphingomonas hominis</name>
    <dbReference type="NCBI Taxonomy" id="2741495"/>
    <lineage>
        <taxon>Bacteria</taxon>
        <taxon>Pseudomonadati</taxon>
        <taxon>Pseudomonadota</taxon>
        <taxon>Alphaproteobacteria</taxon>
        <taxon>Sphingomonadales</taxon>
        <taxon>Sphingomonadaceae</taxon>
        <taxon>Sphingomonas</taxon>
    </lineage>
</organism>
<evidence type="ECO:0000313" key="1">
    <source>
        <dbReference type="EMBL" id="NTS66831.1"/>
    </source>
</evidence>
<dbReference type="Proteomes" id="UP000621447">
    <property type="component" value="Unassembled WGS sequence"/>
</dbReference>
<dbReference type="EMBL" id="JABULH010000019">
    <property type="protein sequence ID" value="NTS66831.1"/>
    <property type="molecule type" value="Genomic_DNA"/>
</dbReference>
<name>A0ABX2JJS9_9SPHN</name>
<evidence type="ECO:0000313" key="2">
    <source>
        <dbReference type="Proteomes" id="UP000621447"/>
    </source>
</evidence>
<comment type="caution">
    <text evidence="1">The sequence shown here is derived from an EMBL/GenBank/DDBJ whole genome shotgun (WGS) entry which is preliminary data.</text>
</comment>
<proteinExistence type="predicted"/>
<protein>
    <submittedName>
        <fullName evidence="1">Uncharacterized protein</fullName>
    </submittedName>
</protein>
<reference evidence="1 2" key="1">
    <citation type="submission" date="2020-06" db="EMBL/GenBank/DDBJ databases">
        <title>Sphingomonas hominis sp. nov., a member of the Sphingomonas, isolated from the hair of a 22-year-old girl.</title>
        <authorList>
            <person name="Zhang D.-F."/>
            <person name="Cui X.-W."/>
        </authorList>
    </citation>
    <scope>NUCLEOTIDE SEQUENCE [LARGE SCALE GENOMIC DNA]</scope>
    <source>
        <strain evidence="1 2">HHU CXW</strain>
    </source>
</reference>
<dbReference type="InterPro" id="IPR046171">
    <property type="entry name" value="DUF6173"/>
</dbReference>
<accession>A0ABX2JJS9</accession>
<dbReference type="RefSeq" id="WP_174195310.1">
    <property type="nucleotide sequence ID" value="NZ_JABULH010000019.1"/>
</dbReference>
<gene>
    <name evidence="1" type="ORF">HRV97_16955</name>
</gene>
<dbReference type="Pfam" id="PF19670">
    <property type="entry name" value="DUF6173"/>
    <property type="match status" value="1"/>
</dbReference>